<reference evidence="2 3" key="1">
    <citation type="submission" date="2023-03" db="EMBL/GenBank/DDBJ databases">
        <authorList>
            <person name="Pearce D."/>
        </authorList>
    </citation>
    <scope>NUCLEOTIDE SEQUENCE [LARGE SCALE GENOMIC DNA]</scope>
    <source>
        <strain evidence="2">Msz</strain>
    </source>
</reference>
<dbReference type="SUPFAM" id="SSF75169">
    <property type="entry name" value="DsrEFH-like"/>
    <property type="match status" value="1"/>
</dbReference>
<evidence type="ECO:0000256" key="1">
    <source>
        <dbReference type="ARBA" id="ARBA00005996"/>
    </source>
</evidence>
<dbReference type="InterPro" id="IPR017462">
    <property type="entry name" value="Sulphur_relay_TusC/DsrF"/>
</dbReference>
<sequence length="111" mass="12219">MRSATRGGVRIRESLDMVMTAAAFDQAVRLLILDDGVFLLKRGQRPEASKLAPVAPLFEALALYDVEDVWVERESLEARGLTEEDLVIPVGVVERADIARLSAEHDIVVSC</sequence>
<organism evidence="2 3">
    <name type="scientific">Methylocaldum szegediense</name>
    <dbReference type="NCBI Taxonomy" id="73780"/>
    <lineage>
        <taxon>Bacteria</taxon>
        <taxon>Pseudomonadati</taxon>
        <taxon>Pseudomonadota</taxon>
        <taxon>Gammaproteobacteria</taxon>
        <taxon>Methylococcales</taxon>
        <taxon>Methylococcaceae</taxon>
        <taxon>Methylocaldum</taxon>
    </lineage>
</organism>
<dbReference type="Gene3D" id="3.40.1260.10">
    <property type="entry name" value="DsrEFH-like"/>
    <property type="match status" value="1"/>
</dbReference>
<dbReference type="InterPro" id="IPR003787">
    <property type="entry name" value="Sulphur_relay_DsrE/F-like"/>
</dbReference>
<name>A0ABM9HYX7_9GAMM</name>
<dbReference type="PANTHER" id="PTHR38780:SF1">
    <property type="entry name" value="PROTEIN TUSC"/>
    <property type="match status" value="1"/>
</dbReference>
<dbReference type="Proteomes" id="UP001162030">
    <property type="component" value="Chromosome"/>
</dbReference>
<dbReference type="PANTHER" id="PTHR38780">
    <property type="entry name" value="PROTEIN TUSC"/>
    <property type="match status" value="1"/>
</dbReference>
<dbReference type="InterPro" id="IPR027396">
    <property type="entry name" value="DsrEFH-like"/>
</dbReference>
<dbReference type="EMBL" id="OX458333">
    <property type="protein sequence ID" value="CAI8777848.1"/>
    <property type="molecule type" value="Genomic_DNA"/>
</dbReference>
<proteinExistence type="inferred from homology"/>
<evidence type="ECO:0000313" key="2">
    <source>
        <dbReference type="EMBL" id="CAI8777848.1"/>
    </source>
</evidence>
<comment type="similarity">
    <text evidence="1">Belongs to the DsrF/TusC family.</text>
</comment>
<keyword evidence="3" id="KW-1185">Reference proteome</keyword>
<accession>A0ABM9HYX7</accession>
<dbReference type="Pfam" id="PF02635">
    <property type="entry name" value="DsrE"/>
    <property type="match status" value="1"/>
</dbReference>
<protein>
    <submittedName>
        <fullName evidence="2">tRNA 2-thiouridine synthesizing protein C</fullName>
    </submittedName>
</protein>
<gene>
    <name evidence="2" type="ORF">MSZNOR_1161</name>
</gene>
<evidence type="ECO:0000313" key="3">
    <source>
        <dbReference type="Proteomes" id="UP001162030"/>
    </source>
</evidence>